<keyword evidence="2" id="KW-1185">Reference proteome</keyword>
<dbReference type="Proteomes" id="UP000017668">
    <property type="component" value="Unassembled WGS sequence"/>
</dbReference>
<proteinExistence type="predicted"/>
<dbReference type="EMBL" id="AMQQ01000023">
    <property type="protein sequence ID" value="EKJ94753.1"/>
    <property type="molecule type" value="Genomic_DNA"/>
</dbReference>
<protein>
    <submittedName>
        <fullName evidence="1">ThiJ/PfpI family protein</fullName>
    </submittedName>
</protein>
<dbReference type="RefSeq" id="WP_006699132.1">
    <property type="nucleotide sequence ID" value="NZ_AMQQ01000023.1"/>
</dbReference>
<name>A0ABN0HJH0_RHILU</name>
<accession>A0ABN0HJH0</accession>
<gene>
    <name evidence="1" type="ORF">C241_15673</name>
</gene>
<organism evidence="1 2">
    <name type="scientific">Bradyrhizobium lupini HPC(L)</name>
    <dbReference type="NCBI Taxonomy" id="1229491"/>
    <lineage>
        <taxon>Bacteria</taxon>
        <taxon>Pseudomonadati</taxon>
        <taxon>Pseudomonadota</taxon>
        <taxon>Alphaproteobacteria</taxon>
        <taxon>Hyphomicrobiales</taxon>
        <taxon>Nitrobacteraceae</taxon>
        <taxon>Bradyrhizobium</taxon>
    </lineage>
</organism>
<evidence type="ECO:0000313" key="1">
    <source>
        <dbReference type="EMBL" id="EKJ94753.1"/>
    </source>
</evidence>
<sequence length="85" mass="9305">MKAEDRVGLPWAHRAAVDNGRFEGLVGQVEMSGSAKPQTNWIYVAYRFTVFSNREEEMAKGRLGGGTMKVYSQDGSPGGRTVRPG</sequence>
<evidence type="ECO:0000313" key="2">
    <source>
        <dbReference type="Proteomes" id="UP000017668"/>
    </source>
</evidence>
<reference evidence="1 2" key="1">
    <citation type="journal article" date="2013" name="Genome Announc.">
        <title>Genome Sequence of Rhizobium lupini HPC(L) Isolated from Saline Desert Soil, Kutch (Gujarat).</title>
        <authorList>
            <person name="Agarwal L."/>
            <person name="Purohit H.J."/>
        </authorList>
    </citation>
    <scope>NUCLEOTIDE SEQUENCE [LARGE SCALE GENOMIC DNA]</scope>
    <source>
        <strain evidence="2">HPC(L)</strain>
    </source>
</reference>
<comment type="caution">
    <text evidence="1">The sequence shown here is derived from an EMBL/GenBank/DDBJ whole genome shotgun (WGS) entry which is preliminary data.</text>
</comment>